<dbReference type="GO" id="GO:0016491">
    <property type="term" value="F:oxidoreductase activity"/>
    <property type="evidence" value="ECO:0007669"/>
    <property type="project" value="UniProtKB-KW"/>
</dbReference>
<dbReference type="InterPro" id="IPR051349">
    <property type="entry name" value="Hydrogenase_assoc-protein"/>
</dbReference>
<dbReference type="Pfam" id="PF01058">
    <property type="entry name" value="Oxidored_q6"/>
    <property type="match status" value="1"/>
</dbReference>
<organism evidence="3 4">
    <name type="scientific">Candidatus Portnoybacteria bacterium CG11_big_fil_rev_8_21_14_0_20_44_10</name>
    <dbReference type="NCBI Taxonomy" id="1974818"/>
    <lineage>
        <taxon>Bacteria</taxon>
        <taxon>Candidatus Portnoyibacteriota</taxon>
    </lineage>
</organism>
<dbReference type="InterPro" id="IPR037024">
    <property type="entry name" value="NiFe_Hase_small_N_sf"/>
</dbReference>
<dbReference type="SUPFAM" id="SSF56770">
    <property type="entry name" value="HydA/Nqo6-like"/>
    <property type="match status" value="1"/>
</dbReference>
<protein>
    <recommendedName>
        <fullName evidence="2">NADH:ubiquinone oxidoreductase-like 20kDa subunit domain-containing protein</fullName>
    </recommendedName>
</protein>
<dbReference type="EMBL" id="PCVN01000133">
    <property type="protein sequence ID" value="PIQ73923.1"/>
    <property type="molecule type" value="Genomic_DNA"/>
</dbReference>
<evidence type="ECO:0000256" key="1">
    <source>
        <dbReference type="ARBA" id="ARBA00023002"/>
    </source>
</evidence>
<sequence>MKKPTICITSLTCCEGCQIAILDLGERFLGLAGKIKIGDFAFLEERPESETFDIAFVEGAPITEKNKERLLDLRKRSKVLVALGACACLGGIAEIKDYQDKNERVRYVYKNIESIENPDIIPLRDLVKVDLEIPGCPINKEEFLDIVKKLIMVVSQGLLMEQMPKPAQRPVCYDCQLKRNVCLLQEGLLCLGPMMLGGCGAPCPSSGYPCDGCRGPLKNVNPDNLNRQLIKQGYSQQEIDMILQRFGVLEEIYPMPPSAT</sequence>
<dbReference type="PANTHER" id="PTHR42845">
    <property type="entry name" value="COENZYME F420-REDUCING HYDROGENASE, GAMMA SUBUNIT"/>
    <property type="match status" value="1"/>
</dbReference>
<comment type="caution">
    <text evidence="3">The sequence shown here is derived from an EMBL/GenBank/DDBJ whole genome shotgun (WGS) entry which is preliminary data.</text>
</comment>
<dbReference type="Gene3D" id="3.40.50.700">
    <property type="entry name" value="NADH:ubiquinone oxidoreductase-like, 20kDa subunit"/>
    <property type="match status" value="1"/>
</dbReference>
<dbReference type="PANTHER" id="PTHR42845:SF3">
    <property type="entry name" value="CYTOSOLIC NIFE-HYDROGENASE, DELTA SUBUNIT"/>
    <property type="match status" value="1"/>
</dbReference>
<feature type="domain" description="NADH:ubiquinone oxidoreductase-like 20kDa subunit" evidence="2">
    <location>
        <begin position="14"/>
        <end position="149"/>
    </location>
</feature>
<dbReference type="GO" id="GO:0051536">
    <property type="term" value="F:iron-sulfur cluster binding"/>
    <property type="evidence" value="ECO:0007669"/>
    <property type="project" value="InterPro"/>
</dbReference>
<name>A0A2H0KP57_9BACT</name>
<evidence type="ECO:0000259" key="2">
    <source>
        <dbReference type="Pfam" id="PF01058"/>
    </source>
</evidence>
<proteinExistence type="predicted"/>
<dbReference type="InterPro" id="IPR006137">
    <property type="entry name" value="NADH_UbQ_OxRdtase-like_20kDa"/>
</dbReference>
<dbReference type="AlphaFoldDB" id="A0A2H0KP57"/>
<evidence type="ECO:0000313" key="3">
    <source>
        <dbReference type="EMBL" id="PIQ73923.1"/>
    </source>
</evidence>
<gene>
    <name evidence="3" type="ORF">COV85_04895</name>
</gene>
<reference evidence="3 4" key="1">
    <citation type="submission" date="2017-09" db="EMBL/GenBank/DDBJ databases">
        <title>Depth-based differentiation of microbial function through sediment-hosted aquifers and enrichment of novel symbionts in the deep terrestrial subsurface.</title>
        <authorList>
            <person name="Probst A.J."/>
            <person name="Ladd B."/>
            <person name="Jarett J.K."/>
            <person name="Geller-Mcgrath D.E."/>
            <person name="Sieber C.M."/>
            <person name="Emerson J.B."/>
            <person name="Anantharaman K."/>
            <person name="Thomas B.C."/>
            <person name="Malmstrom R."/>
            <person name="Stieglmeier M."/>
            <person name="Klingl A."/>
            <person name="Woyke T."/>
            <person name="Ryan C.M."/>
            <person name="Banfield J.F."/>
        </authorList>
    </citation>
    <scope>NUCLEOTIDE SEQUENCE [LARGE SCALE GENOMIC DNA]</scope>
    <source>
        <strain evidence="3">CG11_big_fil_rev_8_21_14_0_20_44_10</strain>
    </source>
</reference>
<accession>A0A2H0KP57</accession>
<evidence type="ECO:0000313" key="4">
    <source>
        <dbReference type="Proteomes" id="UP000231550"/>
    </source>
</evidence>
<dbReference type="Proteomes" id="UP000231550">
    <property type="component" value="Unassembled WGS sequence"/>
</dbReference>
<keyword evidence="1" id="KW-0560">Oxidoreductase</keyword>